<dbReference type="EC" id="3.4.16.4" evidence="16"/>
<comment type="caution">
    <text evidence="16">The sequence shown here is derived from an EMBL/GenBank/DDBJ whole genome shotgun (WGS) entry which is preliminary data.</text>
</comment>
<feature type="domain" description="Penicillin-binding protein transpeptidase" evidence="14">
    <location>
        <begin position="269"/>
        <end position="574"/>
    </location>
</feature>
<accession>A0ABV6Z6W2</accession>
<evidence type="ECO:0000256" key="1">
    <source>
        <dbReference type="ARBA" id="ARBA00004167"/>
    </source>
</evidence>
<evidence type="ECO:0000256" key="7">
    <source>
        <dbReference type="ARBA" id="ARBA00022801"/>
    </source>
</evidence>
<dbReference type="EMBL" id="JBHPBY010000754">
    <property type="protein sequence ID" value="MFC1854182.1"/>
    <property type="molecule type" value="Genomic_DNA"/>
</dbReference>
<keyword evidence="7 16" id="KW-0378">Hydrolase</keyword>
<evidence type="ECO:0000256" key="12">
    <source>
        <dbReference type="ARBA" id="ARBA00023316"/>
    </source>
</evidence>
<dbReference type="SUPFAM" id="SSF56601">
    <property type="entry name" value="beta-lactamase/transpeptidase-like"/>
    <property type="match status" value="1"/>
</dbReference>
<feature type="non-terminal residue" evidence="16">
    <location>
        <position position="574"/>
    </location>
</feature>
<evidence type="ECO:0000256" key="9">
    <source>
        <dbReference type="ARBA" id="ARBA00022984"/>
    </source>
</evidence>
<keyword evidence="9" id="KW-0573">Peptidoglycan synthesis</keyword>
<keyword evidence="5" id="KW-0645">Protease</keyword>
<reference evidence="16 17" key="1">
    <citation type="submission" date="2024-09" db="EMBL/GenBank/DDBJ databases">
        <title>Laminarin stimulates single cell rates of sulfate reduction while oxygen inhibits transcriptomic activity in coastal marine sediment.</title>
        <authorList>
            <person name="Lindsay M."/>
            <person name="Orcutt B."/>
            <person name="Emerson D."/>
            <person name="Stepanauskas R."/>
            <person name="D'Angelo T."/>
        </authorList>
    </citation>
    <scope>NUCLEOTIDE SEQUENCE [LARGE SCALE GENOMIC DNA]</scope>
    <source>
        <strain evidence="16">SAG AM-311-K15</strain>
    </source>
</reference>
<dbReference type="InterPro" id="IPR005311">
    <property type="entry name" value="PBP_dimer"/>
</dbReference>
<keyword evidence="4" id="KW-0997">Cell inner membrane</keyword>
<protein>
    <submittedName>
        <fullName evidence="16">Penicillin-binding protein 2</fullName>
        <ecNumber evidence="16">3.4.16.4</ecNumber>
    </submittedName>
</protein>
<dbReference type="Pfam" id="PF00905">
    <property type="entry name" value="Transpeptidase"/>
    <property type="match status" value="1"/>
</dbReference>
<dbReference type="SUPFAM" id="SSF56519">
    <property type="entry name" value="Penicillin binding protein dimerisation domain"/>
    <property type="match status" value="1"/>
</dbReference>
<name>A0ABV6Z6W2_UNCC1</name>
<keyword evidence="17" id="KW-1185">Reference proteome</keyword>
<evidence type="ECO:0000259" key="15">
    <source>
        <dbReference type="Pfam" id="PF03717"/>
    </source>
</evidence>
<evidence type="ECO:0000313" key="17">
    <source>
        <dbReference type="Proteomes" id="UP001594351"/>
    </source>
</evidence>
<dbReference type="GO" id="GO:0009002">
    <property type="term" value="F:serine-type D-Ala-D-Ala carboxypeptidase activity"/>
    <property type="evidence" value="ECO:0007669"/>
    <property type="project" value="UniProtKB-EC"/>
</dbReference>
<dbReference type="Gene3D" id="3.90.1310.10">
    <property type="entry name" value="Penicillin-binding protein 2a (Domain 2)"/>
    <property type="match status" value="1"/>
</dbReference>
<keyword evidence="12" id="KW-0961">Cell wall biogenesis/degradation</keyword>
<dbReference type="PANTHER" id="PTHR30627:SF2">
    <property type="entry name" value="PEPTIDOGLYCAN D,D-TRANSPEPTIDASE MRDA"/>
    <property type="match status" value="1"/>
</dbReference>
<dbReference type="NCBIfam" id="TIGR03423">
    <property type="entry name" value="pbp2_mrdA"/>
    <property type="match status" value="1"/>
</dbReference>
<dbReference type="InterPro" id="IPR012338">
    <property type="entry name" value="Beta-lactam/transpept-like"/>
</dbReference>
<keyword evidence="3" id="KW-1003">Cell membrane</keyword>
<keyword evidence="16" id="KW-0121">Carboxypeptidase</keyword>
<evidence type="ECO:0000256" key="5">
    <source>
        <dbReference type="ARBA" id="ARBA00022670"/>
    </source>
</evidence>
<dbReference type="PANTHER" id="PTHR30627">
    <property type="entry name" value="PEPTIDOGLYCAN D,D-TRANSPEPTIDASE"/>
    <property type="match status" value="1"/>
</dbReference>
<organism evidence="16 17">
    <name type="scientific">candidate division CSSED10-310 bacterium</name>
    <dbReference type="NCBI Taxonomy" id="2855610"/>
    <lineage>
        <taxon>Bacteria</taxon>
        <taxon>Bacteria division CSSED10-310</taxon>
    </lineage>
</organism>
<feature type="transmembrane region" description="Helical" evidence="13">
    <location>
        <begin position="20"/>
        <end position="38"/>
    </location>
</feature>
<evidence type="ECO:0000256" key="3">
    <source>
        <dbReference type="ARBA" id="ARBA00022475"/>
    </source>
</evidence>
<sequence>MAIGIPEQAAEMIKLRLRRLRPLLIGFLILYIFRLWYLQIYHGSYYKTYSEKYRIRSERVIANRGLILDRNGTVLVENRPYFHLLIVPEDCSDWESLEHNLVQILPNRTQHISEQLSQAQKAFPYLPFTIASDLSFSEVVQIEARSIDIPGVRISYEAKRFYPYGERAGHLIGYMGKITLLEWQVLKNDEHLRFRKHNLIGKSGIEKIFNDQLTGFPRDITFEADAQGRRIEILTPVELRSPIPGHDIYLTLDWELQMFIENIFKEFTGAVVVMNPNDGDILAMVNRPSFDPNLFSVGISVDDWKNLINDQKHPLINRSLQSAYSPGSIFKIITATAGLNKGLISPAKTHNCLGRAKFLGDWRSCWKSGGHGKMNLHRAIVNSCNIYFFNAAIAIGIDNIATTSREFGLGQRTNIQLPHEERGLIPTPEWKERVLHQPWWRGETLSVAIGQGSVLTTPIQLVRMISAIANGGAVLVPRIIKTIGQDQSIQPKMAGKLKLSPEILTFIQASLKGVVNEDGGTARRVQIPDITVAGKTGTTQVVTKEITAKYGREIPHKYRDHNWFVGYAPYEEPQ</sequence>
<feature type="domain" description="Penicillin-binding protein dimerisation" evidence="15">
    <location>
        <begin position="62"/>
        <end position="232"/>
    </location>
</feature>
<evidence type="ECO:0000256" key="10">
    <source>
        <dbReference type="ARBA" id="ARBA00022989"/>
    </source>
</evidence>
<dbReference type="Gene3D" id="3.40.710.10">
    <property type="entry name" value="DD-peptidase/beta-lactamase superfamily"/>
    <property type="match status" value="1"/>
</dbReference>
<keyword evidence="8" id="KW-0133">Cell shape</keyword>
<evidence type="ECO:0000256" key="11">
    <source>
        <dbReference type="ARBA" id="ARBA00023136"/>
    </source>
</evidence>
<dbReference type="InterPro" id="IPR050515">
    <property type="entry name" value="Beta-lactam/transpept"/>
</dbReference>
<evidence type="ECO:0000313" key="16">
    <source>
        <dbReference type="EMBL" id="MFC1854182.1"/>
    </source>
</evidence>
<gene>
    <name evidence="16" type="primary">mrdA</name>
    <name evidence="16" type="ORF">ACFL27_28700</name>
</gene>
<dbReference type="InterPro" id="IPR036138">
    <property type="entry name" value="PBP_dimer_sf"/>
</dbReference>
<dbReference type="InterPro" id="IPR017790">
    <property type="entry name" value="Penicillin-binding_protein_2"/>
</dbReference>
<evidence type="ECO:0000259" key="14">
    <source>
        <dbReference type="Pfam" id="PF00905"/>
    </source>
</evidence>
<evidence type="ECO:0000256" key="8">
    <source>
        <dbReference type="ARBA" id="ARBA00022960"/>
    </source>
</evidence>
<comment type="subcellular location">
    <subcellularLocation>
        <location evidence="2">Cell membrane</location>
    </subcellularLocation>
    <subcellularLocation>
        <location evidence="1">Membrane</location>
        <topology evidence="1">Single-pass membrane protein</topology>
    </subcellularLocation>
</comment>
<keyword evidence="6 13" id="KW-0812">Transmembrane</keyword>
<evidence type="ECO:0000256" key="4">
    <source>
        <dbReference type="ARBA" id="ARBA00022519"/>
    </source>
</evidence>
<keyword evidence="10 13" id="KW-1133">Transmembrane helix</keyword>
<dbReference type="Proteomes" id="UP001594351">
    <property type="component" value="Unassembled WGS sequence"/>
</dbReference>
<evidence type="ECO:0000256" key="2">
    <source>
        <dbReference type="ARBA" id="ARBA00004236"/>
    </source>
</evidence>
<dbReference type="InterPro" id="IPR001460">
    <property type="entry name" value="PCN-bd_Tpept"/>
</dbReference>
<proteinExistence type="predicted"/>
<dbReference type="Pfam" id="PF03717">
    <property type="entry name" value="PBP_dimer"/>
    <property type="match status" value="1"/>
</dbReference>
<keyword evidence="11 13" id="KW-0472">Membrane</keyword>
<evidence type="ECO:0000256" key="13">
    <source>
        <dbReference type="SAM" id="Phobius"/>
    </source>
</evidence>
<evidence type="ECO:0000256" key="6">
    <source>
        <dbReference type="ARBA" id="ARBA00022692"/>
    </source>
</evidence>